<dbReference type="InterPro" id="IPR050407">
    <property type="entry name" value="Geranylgeranyl_reductase"/>
</dbReference>
<dbReference type="Proteomes" id="UP001151133">
    <property type="component" value="Unassembled WGS sequence"/>
</dbReference>
<dbReference type="EMBL" id="JAOZEV010000022">
    <property type="protein sequence ID" value="MCV9934409.1"/>
    <property type="molecule type" value="Genomic_DNA"/>
</dbReference>
<protein>
    <submittedName>
        <fullName evidence="2">NAD(P)/FAD-dependent oxidoreductase</fullName>
    </submittedName>
</protein>
<dbReference type="PANTHER" id="PTHR42685:SF22">
    <property type="entry name" value="CONDITIONED MEDIUM FACTOR RECEPTOR 1"/>
    <property type="match status" value="1"/>
</dbReference>
<dbReference type="Gene3D" id="3.50.50.60">
    <property type="entry name" value="FAD/NAD(P)-binding domain"/>
    <property type="match status" value="1"/>
</dbReference>
<dbReference type="PANTHER" id="PTHR42685">
    <property type="entry name" value="GERANYLGERANYL DIPHOSPHATE REDUCTASE"/>
    <property type="match status" value="1"/>
</dbReference>
<evidence type="ECO:0000313" key="2">
    <source>
        <dbReference type="EMBL" id="MCV9934409.1"/>
    </source>
</evidence>
<proteinExistence type="predicted"/>
<dbReference type="Pfam" id="PF01266">
    <property type="entry name" value="DAO"/>
    <property type="match status" value="1"/>
</dbReference>
<comment type="caution">
    <text evidence="2">The sequence shown here is derived from an EMBL/GenBank/DDBJ whole genome shotgun (WGS) entry which is preliminary data.</text>
</comment>
<sequence>MKTNADVVIIGGGLAGLTCGIHLSKMKLRVVLIEKNEFPKHKVCGEYISNEIKPYLDWLDLKIQVLNPATITQLEFSIPNKKLIHCTLPLGGFGLSRYTLDHHLYKKAIENGCEIIHDTVEDICFEDDLFTITTLKQKTFVTNIAIGAFGKRSNFDQKLQRKFILKKAPWLAVKGHYKGEYPNDLVGLYNFEGGYCGISKVENDIVNICYLVNFETFKKHKNIDHFQVNVIYKNPHLKEFFTNSTPLFDKPLTISQISFEEKTAIENHILMIGDSAGLIQPLCGNGMAMAIHSAKIASELIVEFYTKKSISRKELEEKYIKSWNYNFKKRLKTGRFLASLLQNKKKAAVVMWLLIQFPFILPQIIKRTHGKSIILN</sequence>
<name>A0A9X3CA44_9FLAO</name>
<feature type="domain" description="FAD dependent oxidoreductase" evidence="1">
    <location>
        <begin position="6"/>
        <end position="39"/>
    </location>
</feature>
<dbReference type="RefSeq" id="WP_264288588.1">
    <property type="nucleotide sequence ID" value="NZ_JAOZEV010000022.1"/>
</dbReference>
<dbReference type="PRINTS" id="PR00420">
    <property type="entry name" value="RNGMNOXGNASE"/>
</dbReference>
<evidence type="ECO:0000313" key="3">
    <source>
        <dbReference type="Proteomes" id="UP001151133"/>
    </source>
</evidence>
<keyword evidence="3" id="KW-1185">Reference proteome</keyword>
<gene>
    <name evidence="2" type="ORF">OIU80_19185</name>
</gene>
<evidence type="ECO:0000259" key="1">
    <source>
        <dbReference type="Pfam" id="PF01266"/>
    </source>
</evidence>
<accession>A0A9X3CA44</accession>
<reference evidence="2" key="1">
    <citation type="submission" date="2022-10" db="EMBL/GenBank/DDBJ databases">
        <title>Two novel species of Flavobacterium.</title>
        <authorList>
            <person name="Liu Q."/>
            <person name="Xin Y.-H."/>
        </authorList>
    </citation>
    <scope>NUCLEOTIDE SEQUENCE</scope>
    <source>
        <strain evidence="2">LS1R47</strain>
    </source>
</reference>
<dbReference type="AlphaFoldDB" id="A0A9X3CA44"/>
<dbReference type="InterPro" id="IPR036188">
    <property type="entry name" value="FAD/NAD-bd_sf"/>
</dbReference>
<dbReference type="InterPro" id="IPR006076">
    <property type="entry name" value="FAD-dep_OxRdtase"/>
</dbReference>
<organism evidence="2 3">
    <name type="scientific">Flavobacterium frigoritolerans</name>
    <dbReference type="NCBI Taxonomy" id="2987686"/>
    <lineage>
        <taxon>Bacteria</taxon>
        <taxon>Pseudomonadati</taxon>
        <taxon>Bacteroidota</taxon>
        <taxon>Flavobacteriia</taxon>
        <taxon>Flavobacteriales</taxon>
        <taxon>Flavobacteriaceae</taxon>
        <taxon>Flavobacterium</taxon>
    </lineage>
</organism>
<dbReference type="SUPFAM" id="SSF51905">
    <property type="entry name" value="FAD/NAD(P)-binding domain"/>
    <property type="match status" value="1"/>
</dbReference>